<dbReference type="EMBL" id="MU006702">
    <property type="protein sequence ID" value="KAF2633011.1"/>
    <property type="molecule type" value="Genomic_DNA"/>
</dbReference>
<gene>
    <name evidence="1" type="ORF">BU25DRAFT_87515</name>
</gene>
<name>A0ACB6SFS4_9PLEO</name>
<evidence type="ECO:0000313" key="2">
    <source>
        <dbReference type="Proteomes" id="UP000799754"/>
    </source>
</evidence>
<keyword evidence="2" id="KW-1185">Reference proteome</keyword>
<reference evidence="1" key="1">
    <citation type="journal article" date="2020" name="Stud. Mycol.">
        <title>101 Dothideomycetes genomes: a test case for predicting lifestyles and emergence of pathogens.</title>
        <authorList>
            <person name="Haridas S."/>
            <person name="Albert R."/>
            <person name="Binder M."/>
            <person name="Bloem J."/>
            <person name="Labutti K."/>
            <person name="Salamov A."/>
            <person name="Andreopoulos B."/>
            <person name="Baker S."/>
            <person name="Barry K."/>
            <person name="Bills G."/>
            <person name="Bluhm B."/>
            <person name="Cannon C."/>
            <person name="Castanera R."/>
            <person name="Culley D."/>
            <person name="Daum C."/>
            <person name="Ezra D."/>
            <person name="Gonzalez J."/>
            <person name="Henrissat B."/>
            <person name="Kuo A."/>
            <person name="Liang C."/>
            <person name="Lipzen A."/>
            <person name="Lutzoni F."/>
            <person name="Magnuson J."/>
            <person name="Mondo S."/>
            <person name="Nolan M."/>
            <person name="Ohm R."/>
            <person name="Pangilinan J."/>
            <person name="Park H.-J."/>
            <person name="Ramirez L."/>
            <person name="Alfaro M."/>
            <person name="Sun H."/>
            <person name="Tritt A."/>
            <person name="Yoshinaga Y."/>
            <person name="Zwiers L.-H."/>
            <person name="Turgeon B."/>
            <person name="Goodwin S."/>
            <person name="Spatafora J."/>
            <person name="Crous P."/>
            <person name="Grigoriev I."/>
        </authorList>
    </citation>
    <scope>NUCLEOTIDE SEQUENCE</scope>
    <source>
        <strain evidence="1">CBS 525.71</strain>
    </source>
</reference>
<sequence>MRKRDRIQNHVRALFASNTTRSAPTHTAPLPPAQRPSSPRAPLPSSPPCPPASSAGLSAAPTSHSLVLEKALRRTLEKLPEAEKAAFAQASKTIDERALLSRVQAYDAAHKDDSSFRPHAERLSKFLGLLNRFMGGVAIGIQASPEISALVVGSVRVVIDLALKFTLYFSKLTDMICTFEDYLGPLTEYVKAADINLVETTVVNAYANALSFGWKARRVFVDDNGDQRKWTSLRAFMRQHWDTFESEFATIKEDLQHHLDVLLHSVQSLHFDFSRKAEWARRREEERKERSAFLAWVSSIDFEKTHQDTFTKKQEKTCDWLIREPKYQQWFNSSTSSLLWCHGKPGIGKSVLSSNVIEDITTRIGLREDVALCFAYYNYRDTRLKELHQIVAALLKQLCRRKDRLPCDLLQTQHDALPSSLVGTQERFVSLVTDLSQVYVVFDALDECPEQERKDILGFIIGIVTAQVRCHVKVFVTSRNEMDIAKAFGDKHIPTIQIQTENVTADIETFARSQVEKLQAGEHGKTLYVTNNKLKEKIIRTLATKAEGMFLWVNLQLDSLCQASKAHKDQVVEAALEALPQGLPDTYVRILERIEVQSPYMRDLAINCLAWTVHARRPLSTRELQHALAINSKCTVRQDLQTDPPQVILEACGNLLEEANDSIRPIHYTVQEFLTTTVQGLSQRSIRAKLLDLKAVHGQLSLACFAYIRLTALKRPAESYVDLYHQLRKNDFAGYACQNFDYHVFSCEEPALDVMDQLETLLRQQSACLAAILQIKVLRDGHDYWDILERFNRMDFLVTPGTIVYSTSLYNIPSVRQKWGDQTPPTYALHLAASAGLTNAVIRLLQAGCDINEKDSNGSTPLYYACLHGDVDTAQVLTNKDAEVNAQGGRYGNALQAASAGGHEQVVKMLLDKDADVNAQGWRVRQRTAGSFSWRPRAGSQDAAGQRRRRQRTGWILWQRTPGSFIRRPRAGSQDTARQRCRGQRAGWRARQRTPGSFS</sequence>
<organism evidence="1 2">
    <name type="scientific">Macroventuria anomochaeta</name>
    <dbReference type="NCBI Taxonomy" id="301207"/>
    <lineage>
        <taxon>Eukaryota</taxon>
        <taxon>Fungi</taxon>
        <taxon>Dikarya</taxon>
        <taxon>Ascomycota</taxon>
        <taxon>Pezizomycotina</taxon>
        <taxon>Dothideomycetes</taxon>
        <taxon>Pleosporomycetidae</taxon>
        <taxon>Pleosporales</taxon>
        <taxon>Pleosporineae</taxon>
        <taxon>Didymellaceae</taxon>
        <taxon>Macroventuria</taxon>
    </lineage>
</organism>
<evidence type="ECO:0000313" key="1">
    <source>
        <dbReference type="EMBL" id="KAF2633011.1"/>
    </source>
</evidence>
<dbReference type="Proteomes" id="UP000799754">
    <property type="component" value="Unassembled WGS sequence"/>
</dbReference>
<proteinExistence type="predicted"/>
<protein>
    <submittedName>
        <fullName evidence="1">Uncharacterized protein</fullName>
    </submittedName>
</protein>
<accession>A0ACB6SFS4</accession>
<comment type="caution">
    <text evidence="1">The sequence shown here is derived from an EMBL/GenBank/DDBJ whole genome shotgun (WGS) entry which is preliminary data.</text>
</comment>